<keyword evidence="2" id="KW-1185">Reference proteome</keyword>
<name>A0A4Y2L328_ARAVE</name>
<organism evidence="1 2">
    <name type="scientific">Araneus ventricosus</name>
    <name type="common">Orbweaver spider</name>
    <name type="synonym">Epeira ventricosa</name>
    <dbReference type="NCBI Taxonomy" id="182803"/>
    <lineage>
        <taxon>Eukaryota</taxon>
        <taxon>Metazoa</taxon>
        <taxon>Ecdysozoa</taxon>
        <taxon>Arthropoda</taxon>
        <taxon>Chelicerata</taxon>
        <taxon>Arachnida</taxon>
        <taxon>Araneae</taxon>
        <taxon>Araneomorphae</taxon>
        <taxon>Entelegynae</taxon>
        <taxon>Araneoidea</taxon>
        <taxon>Araneidae</taxon>
        <taxon>Araneus</taxon>
    </lineage>
</organism>
<proteinExistence type="predicted"/>
<evidence type="ECO:0000313" key="2">
    <source>
        <dbReference type="Proteomes" id="UP000499080"/>
    </source>
</evidence>
<accession>A0A4Y2L328</accession>
<sequence length="84" mass="9612">MVGKAFPAFIREGMFNSHNFHVWSQENPHATRSRSTQEQFSEERHLRRPSRWAVLVARKSDRCKLSDLPAASIAAAAGRRAHVR</sequence>
<gene>
    <name evidence="1" type="ORF">AVEN_267214_1</name>
</gene>
<evidence type="ECO:0000313" key="1">
    <source>
        <dbReference type="EMBL" id="GBN08829.1"/>
    </source>
</evidence>
<protein>
    <submittedName>
        <fullName evidence="1">Uncharacterized protein</fullName>
    </submittedName>
</protein>
<dbReference type="AlphaFoldDB" id="A0A4Y2L328"/>
<reference evidence="1 2" key="1">
    <citation type="journal article" date="2019" name="Sci. Rep.">
        <title>Orb-weaving spider Araneus ventricosus genome elucidates the spidroin gene catalogue.</title>
        <authorList>
            <person name="Kono N."/>
            <person name="Nakamura H."/>
            <person name="Ohtoshi R."/>
            <person name="Moran D.A.P."/>
            <person name="Shinohara A."/>
            <person name="Yoshida Y."/>
            <person name="Fujiwara M."/>
            <person name="Mori M."/>
            <person name="Tomita M."/>
            <person name="Arakawa K."/>
        </authorList>
    </citation>
    <scope>NUCLEOTIDE SEQUENCE [LARGE SCALE GENOMIC DNA]</scope>
</reference>
<dbReference type="EMBL" id="BGPR01005298">
    <property type="protein sequence ID" value="GBN08829.1"/>
    <property type="molecule type" value="Genomic_DNA"/>
</dbReference>
<comment type="caution">
    <text evidence="1">The sequence shown here is derived from an EMBL/GenBank/DDBJ whole genome shotgun (WGS) entry which is preliminary data.</text>
</comment>
<dbReference type="Proteomes" id="UP000499080">
    <property type="component" value="Unassembled WGS sequence"/>
</dbReference>